<dbReference type="GO" id="GO:0004806">
    <property type="term" value="F:triacylglycerol lipase activity"/>
    <property type="evidence" value="ECO:0007669"/>
    <property type="project" value="TreeGrafter"/>
</dbReference>
<comment type="caution">
    <text evidence="4">The sequence shown here is derived from an EMBL/GenBank/DDBJ whole genome shotgun (WGS) entry which is preliminary data.</text>
</comment>
<dbReference type="GO" id="GO:0004771">
    <property type="term" value="F:sterol ester esterase activity"/>
    <property type="evidence" value="ECO:0007669"/>
    <property type="project" value="TreeGrafter"/>
</dbReference>
<dbReference type="GO" id="GO:0005829">
    <property type="term" value="C:cytosol"/>
    <property type="evidence" value="ECO:0007669"/>
    <property type="project" value="TreeGrafter"/>
</dbReference>
<feature type="domain" description="Alpha/beta hydrolase fold-3" evidence="3">
    <location>
        <begin position="455"/>
        <end position="531"/>
    </location>
</feature>
<feature type="region of interest" description="Disordered" evidence="2">
    <location>
        <begin position="415"/>
        <end position="436"/>
    </location>
</feature>
<dbReference type="PANTHER" id="PTHR23025:SF3">
    <property type="entry name" value="HORMONE-SENSITIVE LIPASE"/>
    <property type="match status" value="1"/>
</dbReference>
<dbReference type="InterPro" id="IPR033140">
    <property type="entry name" value="Lipase_GDXG_put_SER_AS"/>
</dbReference>
<keyword evidence="5" id="KW-1185">Reference proteome</keyword>
<gene>
    <name evidence="4" type="ORF">H4R18_000803</name>
</gene>
<sequence length="797" mass="86487">MLDHILGRPSASVRRVQACVAAAAAVLAVRQKRAPWGLRWLARWDRRVSLWRALIAWVAAMYVVRHLDDLLGLHAPEPLREYYSRSFYRAAWAFTALDAGFWTAMSIRPRWLRHVLSLVFSAYYLACPNRAADKVRKVRALITIDHLRVSWNKGADNPLLRLVRRLHSARLGVHRTVRVAVARGSPGSADLEPADCHVMFAGSPDDFGRCRSVVLNFPGGGFVAMGPESHSDYLSAWAARTHAVVVSVDYAKAPEYPYPYAIDQCYAVYREIVQSGGRCIGLEPDAARPLRIVLAGDSAGGNITAGVMFRILESADALPPPDGIVFIYGCFNVDIRAWMTRDETRTLLGASAHVPPDSARLHQSLSLLAGARNHLHHASPLDVSSRKARAPGGRKPTPCLDDRVRVMRRLAPLAAAGDAGDEGDIDSGETSPGSAASDGHVGYVPLAMTSSFTYFNDQILSPEMMRAMIIMYIGPAGRPNFRTDYYLSPLVAPDHLLARFPPVYFMCGEKDPMVDDTVLFAARIRRAKQRAAERGESSGARIRRGSRLFSRRHSQPRPAGSATRFYIGSTDVSEDEGLGEGSARPGQLPPSLRMSQFPPPGADGPAGAGDDAPGNSSAVIKVKLVAGMSHGFMQMYSVLPESKRVANLLGDWLHELLHSTHSFTLYSRCASAVDAACPADSSATASAAECQRGSGYASQTEDEAELPADISDWVVSASVAAQLKFGGGTSGRRRVRSPIHSAQLPDQPELLSPAQPKRFSPTRSIFDGGLVDKHGIEVVSAADMVRRRGHGLADPLN</sequence>
<dbReference type="InterPro" id="IPR013094">
    <property type="entry name" value="AB_hydrolase_3"/>
</dbReference>
<evidence type="ECO:0000313" key="5">
    <source>
        <dbReference type="Proteomes" id="UP001140217"/>
    </source>
</evidence>
<dbReference type="OrthoDB" id="5570009at2759"/>
<organism evidence="4 5">
    <name type="scientific">Coemansia javaensis</name>
    <dbReference type="NCBI Taxonomy" id="2761396"/>
    <lineage>
        <taxon>Eukaryota</taxon>
        <taxon>Fungi</taxon>
        <taxon>Fungi incertae sedis</taxon>
        <taxon>Zoopagomycota</taxon>
        <taxon>Kickxellomycotina</taxon>
        <taxon>Kickxellomycetes</taxon>
        <taxon>Kickxellales</taxon>
        <taxon>Kickxellaceae</taxon>
        <taxon>Coemansia</taxon>
    </lineage>
</organism>
<accession>A0A9W8HHA7</accession>
<evidence type="ECO:0000259" key="3">
    <source>
        <dbReference type="Pfam" id="PF07859"/>
    </source>
</evidence>
<protein>
    <recommendedName>
        <fullName evidence="3">Alpha/beta hydrolase fold-3 domain-containing protein</fullName>
    </recommendedName>
</protein>
<dbReference type="PROSITE" id="PS01174">
    <property type="entry name" value="LIPASE_GDXG_SER"/>
    <property type="match status" value="1"/>
</dbReference>
<dbReference type="GO" id="GO:0019433">
    <property type="term" value="P:triglyceride catabolic process"/>
    <property type="evidence" value="ECO:0007669"/>
    <property type="project" value="TreeGrafter"/>
</dbReference>
<evidence type="ECO:0000313" key="4">
    <source>
        <dbReference type="EMBL" id="KAJ2784989.1"/>
    </source>
</evidence>
<dbReference type="PANTHER" id="PTHR23025">
    <property type="entry name" value="TRIACYLGLYCEROL LIPASE"/>
    <property type="match status" value="1"/>
</dbReference>
<proteinExistence type="predicted"/>
<dbReference type="AlphaFoldDB" id="A0A9W8HHA7"/>
<dbReference type="Gene3D" id="3.40.50.1820">
    <property type="entry name" value="alpha/beta hydrolase"/>
    <property type="match status" value="2"/>
</dbReference>
<feature type="compositionally biased region" description="Basic residues" evidence="2">
    <location>
        <begin position="541"/>
        <end position="555"/>
    </location>
</feature>
<feature type="compositionally biased region" description="Low complexity" evidence="2">
    <location>
        <begin position="603"/>
        <end position="614"/>
    </location>
</feature>
<dbReference type="EMBL" id="JANBUL010000017">
    <property type="protein sequence ID" value="KAJ2784989.1"/>
    <property type="molecule type" value="Genomic_DNA"/>
</dbReference>
<evidence type="ECO:0000256" key="2">
    <source>
        <dbReference type="SAM" id="MobiDB-lite"/>
    </source>
</evidence>
<feature type="region of interest" description="Disordered" evidence="2">
    <location>
        <begin position="530"/>
        <end position="614"/>
    </location>
</feature>
<feature type="active site" evidence="1">
    <location>
        <position position="298"/>
    </location>
</feature>
<dbReference type="InterPro" id="IPR029058">
    <property type="entry name" value="AB_hydrolase_fold"/>
</dbReference>
<dbReference type="Pfam" id="PF07859">
    <property type="entry name" value="Abhydrolase_3"/>
    <property type="match status" value="2"/>
</dbReference>
<evidence type="ECO:0000256" key="1">
    <source>
        <dbReference type="PROSITE-ProRule" id="PRU10038"/>
    </source>
</evidence>
<reference evidence="4" key="1">
    <citation type="submission" date="2022-07" db="EMBL/GenBank/DDBJ databases">
        <title>Phylogenomic reconstructions and comparative analyses of Kickxellomycotina fungi.</title>
        <authorList>
            <person name="Reynolds N.K."/>
            <person name="Stajich J.E."/>
            <person name="Barry K."/>
            <person name="Grigoriev I.V."/>
            <person name="Crous P."/>
            <person name="Smith M.E."/>
        </authorList>
    </citation>
    <scope>NUCLEOTIDE SEQUENCE</scope>
    <source>
        <strain evidence="4">NBRC 105414</strain>
    </source>
</reference>
<dbReference type="Proteomes" id="UP001140217">
    <property type="component" value="Unassembled WGS sequence"/>
</dbReference>
<feature type="domain" description="Alpha/beta hydrolase fold-3" evidence="3">
    <location>
        <begin position="214"/>
        <end position="382"/>
    </location>
</feature>
<dbReference type="SUPFAM" id="SSF53474">
    <property type="entry name" value="alpha/beta-Hydrolases"/>
    <property type="match status" value="1"/>
</dbReference>
<name>A0A9W8HHA7_9FUNG</name>
<feature type="region of interest" description="Disordered" evidence="2">
    <location>
        <begin position="378"/>
        <end position="399"/>
    </location>
</feature>